<reference evidence="5" key="1">
    <citation type="submission" date="2023-05" db="EMBL/GenBank/DDBJ databases">
        <title>Metabolic capabilities are highly conserved among human nasal-associated Corynebacterium species in pangenomic analyses.</title>
        <authorList>
            <person name="Tran T.H."/>
            <person name="Roberts A.Q."/>
            <person name="Escapa I.F."/>
            <person name="Gao W."/>
            <person name="Conlan S."/>
            <person name="Kong H."/>
            <person name="Segre J.A."/>
            <person name="Kelly M.S."/>
            <person name="Lemon K.P."/>
        </authorList>
    </citation>
    <scope>NUCLEOTIDE SEQUENCE</scope>
    <source>
        <strain evidence="5">KPL2654</strain>
    </source>
</reference>
<evidence type="ECO:0000313" key="6">
    <source>
        <dbReference type="Proteomes" id="UP001226160"/>
    </source>
</evidence>
<protein>
    <submittedName>
        <fullName evidence="5">M20/M25/M40 family metallo-hydrolase</fullName>
    </submittedName>
</protein>
<evidence type="ECO:0000313" key="5">
    <source>
        <dbReference type="EMBL" id="MDK4325149.1"/>
    </source>
</evidence>
<dbReference type="InterPro" id="IPR011650">
    <property type="entry name" value="Peptidase_M20_dimer"/>
</dbReference>
<dbReference type="RefSeq" id="WP_249606314.1">
    <property type="nucleotide sequence ID" value="NZ_CP091865.1"/>
</dbReference>
<evidence type="ECO:0000256" key="3">
    <source>
        <dbReference type="ARBA" id="ARBA00022801"/>
    </source>
</evidence>
<keyword evidence="2" id="KW-0479">Metal-binding</keyword>
<dbReference type="SUPFAM" id="SSF53187">
    <property type="entry name" value="Zn-dependent exopeptidases"/>
    <property type="match status" value="1"/>
</dbReference>
<dbReference type="EMBL" id="JASNVP010000001">
    <property type="protein sequence ID" value="MDK4325149.1"/>
    <property type="molecule type" value="Genomic_DNA"/>
</dbReference>
<sequence length="465" mass="49031">MSSYHDPSNPNHGHLAHALRHHIGGQRQRIFGDLAQLCAIPSLALNDEHAKDMDRSAAMIRDLMVERGLTTEIITTNDGSPAIVGKRAAKNNAPTVLLYCHHDVVDISTPDEWETDPFILTERAGRWYARGSADCKGNVLMHLAAIRAVDAVGGCDAGIILVCEGSEERGGQGLQDLVDERPELFDADLICIADTASGQAGLPTLTTSLRGGGQLTVTVDTLEAPVHSGQFGGAAPDAVAALVRVLATLHDDDGQVAVAGLGQHRNWEGSPYPAEDEEAREAAGLLDGVDMLGARNDEMADLVWARPAVTITGFSSTPVEEAINAVPATASAQLNLRVPPGVDTAAAAEKVAEHLRANISWGAHIDVEITSANPAFAADTSGPLFGVLSDCIAEAYEHETELIGTGGSIPLTVKLAEKFPDAEFGLYGVAESASAIHSSNESVDPEEIARLALAEALLLTRLHFR</sequence>
<organism evidence="5 6">
    <name type="scientific">Corynebacterium propinquum</name>
    <dbReference type="NCBI Taxonomy" id="43769"/>
    <lineage>
        <taxon>Bacteria</taxon>
        <taxon>Bacillati</taxon>
        <taxon>Actinomycetota</taxon>
        <taxon>Actinomycetes</taxon>
        <taxon>Mycobacteriales</taxon>
        <taxon>Corynebacteriaceae</taxon>
        <taxon>Corynebacterium</taxon>
    </lineage>
</organism>
<dbReference type="Proteomes" id="UP001226160">
    <property type="component" value="Unassembled WGS sequence"/>
</dbReference>
<comment type="caution">
    <text evidence="5">The sequence shown here is derived from an EMBL/GenBank/DDBJ whole genome shotgun (WGS) entry which is preliminary data.</text>
</comment>
<gene>
    <name evidence="5" type="ORF">QPX54_01265</name>
</gene>
<dbReference type="Gene3D" id="3.30.70.360">
    <property type="match status" value="1"/>
</dbReference>
<dbReference type="AlphaFoldDB" id="A0AAP4F765"/>
<dbReference type="PANTHER" id="PTHR43270">
    <property type="entry name" value="BETA-ALA-HIS DIPEPTIDASE"/>
    <property type="match status" value="1"/>
</dbReference>
<dbReference type="GO" id="GO:0008233">
    <property type="term" value="F:peptidase activity"/>
    <property type="evidence" value="ECO:0007669"/>
    <property type="project" value="UniProtKB-KW"/>
</dbReference>
<dbReference type="NCBIfam" id="NF005914">
    <property type="entry name" value="PRK07907.1"/>
    <property type="match status" value="1"/>
</dbReference>
<accession>A0AAP4F765</accession>
<evidence type="ECO:0000256" key="2">
    <source>
        <dbReference type="ARBA" id="ARBA00022723"/>
    </source>
</evidence>
<evidence type="ECO:0000256" key="1">
    <source>
        <dbReference type="ARBA" id="ARBA00022670"/>
    </source>
</evidence>
<evidence type="ECO:0000259" key="4">
    <source>
        <dbReference type="Pfam" id="PF07687"/>
    </source>
</evidence>
<keyword evidence="3" id="KW-0378">Hydrolase</keyword>
<dbReference type="Pfam" id="PF01546">
    <property type="entry name" value="Peptidase_M20"/>
    <property type="match status" value="1"/>
</dbReference>
<feature type="domain" description="Peptidase M20 dimerisation" evidence="4">
    <location>
        <begin position="213"/>
        <end position="358"/>
    </location>
</feature>
<name>A0AAP4F765_9CORY</name>
<dbReference type="InterPro" id="IPR002933">
    <property type="entry name" value="Peptidase_M20"/>
</dbReference>
<dbReference type="GO" id="GO:0006508">
    <property type="term" value="P:proteolysis"/>
    <property type="evidence" value="ECO:0007669"/>
    <property type="project" value="UniProtKB-KW"/>
</dbReference>
<keyword evidence="1" id="KW-0645">Protease</keyword>
<dbReference type="Pfam" id="PF07687">
    <property type="entry name" value="M20_dimer"/>
    <property type="match status" value="1"/>
</dbReference>
<dbReference type="InterPro" id="IPR051458">
    <property type="entry name" value="Cyt/Met_Dipeptidase"/>
</dbReference>
<proteinExistence type="predicted"/>
<dbReference type="GO" id="GO:0046872">
    <property type="term" value="F:metal ion binding"/>
    <property type="evidence" value="ECO:0007669"/>
    <property type="project" value="UniProtKB-KW"/>
</dbReference>
<dbReference type="PANTHER" id="PTHR43270:SF12">
    <property type="entry name" value="SUCCINYL-DIAMINOPIMELATE DESUCCINYLASE"/>
    <property type="match status" value="1"/>
</dbReference>
<dbReference type="Gene3D" id="3.40.630.10">
    <property type="entry name" value="Zn peptidases"/>
    <property type="match status" value="1"/>
</dbReference>